<accession>F2NMP4</accession>
<dbReference type="AlphaFoldDB" id="F2NMP4"/>
<dbReference type="KEGG" id="mhd:Marky_1693"/>
<sequence>MECNVGTTDRFVRLVLGVVLLLAALTGQVSGPAGTVLGVIGAVFVLTGTLRFCPLYRLLGVRTCPPPEAR</sequence>
<gene>
    <name evidence="3" type="ordered locus">Marky_1693</name>
</gene>
<organism evidence="3 4">
    <name type="scientific">Marinithermus hydrothermalis (strain DSM 14884 / JCM 11576 / T1)</name>
    <dbReference type="NCBI Taxonomy" id="869210"/>
    <lineage>
        <taxon>Bacteria</taxon>
        <taxon>Thermotogati</taxon>
        <taxon>Deinococcota</taxon>
        <taxon>Deinococci</taxon>
        <taxon>Thermales</taxon>
        <taxon>Thermaceae</taxon>
        <taxon>Marinithermus</taxon>
    </lineage>
</organism>
<keyword evidence="1" id="KW-0472">Membrane</keyword>
<reference evidence="3 4" key="1">
    <citation type="journal article" date="2012" name="Stand. Genomic Sci.">
        <title>Complete genome sequence of the aerobic, heterotroph Marinithermus hydrothermalis type strain (T1(T)) from a deep-sea hydrothermal vent chimney.</title>
        <authorList>
            <person name="Copeland A."/>
            <person name="Gu W."/>
            <person name="Yasawong M."/>
            <person name="Lapidus A."/>
            <person name="Lucas S."/>
            <person name="Deshpande S."/>
            <person name="Pagani I."/>
            <person name="Tapia R."/>
            <person name="Cheng J.F."/>
            <person name="Goodwin L.A."/>
            <person name="Pitluck S."/>
            <person name="Liolios K."/>
            <person name="Ivanova N."/>
            <person name="Mavromatis K."/>
            <person name="Mikhailova N."/>
            <person name="Pati A."/>
            <person name="Chen A."/>
            <person name="Palaniappan K."/>
            <person name="Land M."/>
            <person name="Pan C."/>
            <person name="Brambilla E.M."/>
            <person name="Rohde M."/>
            <person name="Tindall B.J."/>
            <person name="Sikorski J."/>
            <person name="Goker M."/>
            <person name="Detter J.C."/>
            <person name="Bristow J."/>
            <person name="Eisen J.A."/>
            <person name="Markowitz V."/>
            <person name="Hugenholtz P."/>
            <person name="Kyrpides N.C."/>
            <person name="Klenk H.P."/>
            <person name="Woyke T."/>
        </authorList>
    </citation>
    <scope>NUCLEOTIDE SEQUENCE [LARGE SCALE GENOMIC DNA]</scope>
    <source>
        <strain evidence="4">DSM 14884 / JCM 11576 / T1</strain>
    </source>
</reference>
<evidence type="ECO:0000313" key="3">
    <source>
        <dbReference type="EMBL" id="AEB12428.1"/>
    </source>
</evidence>
<dbReference type="Proteomes" id="UP000007030">
    <property type="component" value="Chromosome"/>
</dbReference>
<evidence type="ECO:0000259" key="2">
    <source>
        <dbReference type="Pfam" id="PF11127"/>
    </source>
</evidence>
<dbReference type="HOGENOM" id="CLU_176022_3_0_0"/>
<evidence type="ECO:0000256" key="1">
    <source>
        <dbReference type="SAM" id="Phobius"/>
    </source>
</evidence>
<dbReference type="OrthoDB" id="5405951at2"/>
<dbReference type="EMBL" id="CP002630">
    <property type="protein sequence ID" value="AEB12428.1"/>
    <property type="molecule type" value="Genomic_DNA"/>
</dbReference>
<protein>
    <recommendedName>
        <fullName evidence="2">Inner membrane protein YgaP-like transmembrane domain-containing protein</fullName>
    </recommendedName>
</protein>
<proteinExistence type="predicted"/>
<dbReference type="Pfam" id="PF11127">
    <property type="entry name" value="YgaP-like_TM"/>
    <property type="match status" value="1"/>
</dbReference>
<keyword evidence="4" id="KW-1185">Reference proteome</keyword>
<evidence type="ECO:0000313" key="4">
    <source>
        <dbReference type="Proteomes" id="UP000007030"/>
    </source>
</evidence>
<feature type="transmembrane region" description="Helical" evidence="1">
    <location>
        <begin position="35"/>
        <end position="53"/>
    </location>
</feature>
<keyword evidence="1" id="KW-1133">Transmembrane helix</keyword>
<feature type="domain" description="Inner membrane protein YgaP-like transmembrane" evidence="2">
    <location>
        <begin position="1"/>
        <end position="66"/>
    </location>
</feature>
<feature type="transmembrane region" description="Helical" evidence="1">
    <location>
        <begin position="12"/>
        <end position="29"/>
    </location>
</feature>
<keyword evidence="1" id="KW-0812">Transmembrane</keyword>
<name>F2NMP4_MARHT</name>
<dbReference type="RefSeq" id="WP_013704475.1">
    <property type="nucleotide sequence ID" value="NC_015387.1"/>
</dbReference>
<dbReference type="STRING" id="869210.Marky_1693"/>
<dbReference type="InterPro" id="IPR021309">
    <property type="entry name" value="YgaP-like_TM"/>
</dbReference>